<feature type="region of interest" description="Disordered" evidence="1">
    <location>
        <begin position="79"/>
        <end position="100"/>
    </location>
</feature>
<evidence type="ECO:0000313" key="3">
    <source>
        <dbReference type="EMBL" id="EFJ50883.1"/>
    </source>
</evidence>
<reference evidence="3 4" key="1">
    <citation type="journal article" date="2010" name="Science">
        <title>Genomic analysis of organismal complexity in the multicellular green alga Volvox carteri.</title>
        <authorList>
            <person name="Prochnik S.E."/>
            <person name="Umen J."/>
            <person name="Nedelcu A.M."/>
            <person name="Hallmann A."/>
            <person name="Miller S.M."/>
            <person name="Nishii I."/>
            <person name="Ferris P."/>
            <person name="Kuo A."/>
            <person name="Mitros T."/>
            <person name="Fritz-Laylin L.K."/>
            <person name="Hellsten U."/>
            <person name="Chapman J."/>
            <person name="Simakov O."/>
            <person name="Rensing S.A."/>
            <person name="Terry A."/>
            <person name="Pangilinan J."/>
            <person name="Kapitonov V."/>
            <person name="Jurka J."/>
            <person name="Salamov A."/>
            <person name="Shapiro H."/>
            <person name="Schmutz J."/>
            <person name="Grimwood J."/>
            <person name="Lindquist E."/>
            <person name="Lucas S."/>
            <person name="Grigoriev I.V."/>
            <person name="Schmitt R."/>
            <person name="Kirk D."/>
            <person name="Rokhsar D.S."/>
        </authorList>
    </citation>
    <scope>NUCLEOTIDE SEQUENCE [LARGE SCALE GENOMIC DNA]</scope>
    <source>
        <strain evidence="4">f. Nagariensis / Eve</strain>
    </source>
</reference>
<dbReference type="InParanoid" id="D8TNR0"/>
<evidence type="ECO:0000256" key="1">
    <source>
        <dbReference type="SAM" id="MobiDB-lite"/>
    </source>
</evidence>
<name>D8TNR0_VOLCA</name>
<dbReference type="KEGG" id="vcn:VOLCADRAFT_120535"/>
<evidence type="ECO:0000313" key="4">
    <source>
        <dbReference type="Proteomes" id="UP000001058"/>
    </source>
</evidence>
<feature type="transmembrane region" description="Helical" evidence="2">
    <location>
        <begin position="116"/>
        <end position="136"/>
    </location>
</feature>
<dbReference type="AlphaFoldDB" id="D8TNR0"/>
<accession>D8TNR0</accession>
<dbReference type="EMBL" id="GL378329">
    <property type="protein sequence ID" value="EFJ50883.1"/>
    <property type="molecule type" value="Genomic_DNA"/>
</dbReference>
<dbReference type="GeneID" id="9621237"/>
<dbReference type="Proteomes" id="UP000001058">
    <property type="component" value="Unassembled WGS sequence"/>
</dbReference>
<dbReference type="OrthoDB" id="531603at2759"/>
<organism evidence="4">
    <name type="scientific">Volvox carteri f. nagariensis</name>
    <dbReference type="NCBI Taxonomy" id="3068"/>
    <lineage>
        <taxon>Eukaryota</taxon>
        <taxon>Viridiplantae</taxon>
        <taxon>Chlorophyta</taxon>
        <taxon>core chlorophytes</taxon>
        <taxon>Chlorophyceae</taxon>
        <taxon>CS clade</taxon>
        <taxon>Chlamydomonadales</taxon>
        <taxon>Volvocaceae</taxon>
        <taxon>Volvox</taxon>
    </lineage>
</organism>
<sequence>MAALEFRIKFVSDRHEPDFIAHVQDGDTMEAVVQQVCKAKHIPQTKRLRILCAGRELYADDLASKAPGRVLHCIVTDTEPQQPEPAPQRKAVQPPPPVVEQQPPVDWLDVVDPETVLMWIFGSILALLWLLFMFYANMFDKTSIVMLVMMTLYLRWQFGSGIHTTEKSRPDRQRVFDQAADHT</sequence>
<keyword evidence="2" id="KW-0472">Membrane</keyword>
<dbReference type="RefSeq" id="XP_002947895.1">
    <property type="nucleotide sequence ID" value="XM_002947849.1"/>
</dbReference>
<keyword evidence="4" id="KW-1185">Reference proteome</keyword>
<keyword evidence="2" id="KW-1133">Transmembrane helix</keyword>
<evidence type="ECO:0008006" key="5">
    <source>
        <dbReference type="Google" id="ProtNLM"/>
    </source>
</evidence>
<proteinExistence type="predicted"/>
<keyword evidence="2" id="KW-0812">Transmembrane</keyword>
<protein>
    <recommendedName>
        <fullName evidence="5">Ubiquitin-like domain-containing protein</fullName>
    </recommendedName>
</protein>
<gene>
    <name evidence="3" type="ORF">VOLCADRAFT_120535</name>
</gene>
<evidence type="ECO:0000256" key="2">
    <source>
        <dbReference type="SAM" id="Phobius"/>
    </source>
</evidence>